<accession>A0ABZ2FG89</accession>
<organism evidence="1 2">
    <name type="scientific">Janibacter terrae</name>
    <dbReference type="NCBI Taxonomy" id="103817"/>
    <lineage>
        <taxon>Bacteria</taxon>
        <taxon>Bacillati</taxon>
        <taxon>Actinomycetota</taxon>
        <taxon>Actinomycetes</taxon>
        <taxon>Micrococcales</taxon>
        <taxon>Intrasporangiaceae</taxon>
        <taxon>Janibacter</taxon>
    </lineage>
</organism>
<dbReference type="SUPFAM" id="SSF55961">
    <property type="entry name" value="Bet v1-like"/>
    <property type="match status" value="1"/>
</dbReference>
<keyword evidence="2" id="KW-1185">Reference proteome</keyword>
<dbReference type="InterPro" id="IPR019587">
    <property type="entry name" value="Polyketide_cyclase/dehydratase"/>
</dbReference>
<gene>
    <name evidence="1" type="ORF">N5P18_05585</name>
</gene>
<evidence type="ECO:0000313" key="1">
    <source>
        <dbReference type="EMBL" id="WWF06342.1"/>
    </source>
</evidence>
<dbReference type="CDD" id="cd07812">
    <property type="entry name" value="SRPBCC"/>
    <property type="match status" value="1"/>
</dbReference>
<dbReference type="Gene3D" id="3.30.530.20">
    <property type="match status" value="1"/>
</dbReference>
<name>A0ABZ2FG89_9MICO</name>
<protein>
    <submittedName>
        <fullName evidence="1">SRPBCC family protein</fullName>
    </submittedName>
</protein>
<dbReference type="Pfam" id="PF10604">
    <property type="entry name" value="Polyketide_cyc2"/>
    <property type="match status" value="1"/>
</dbReference>
<dbReference type="RefSeq" id="WP_338538950.1">
    <property type="nucleotide sequence ID" value="NZ_CP104874.1"/>
</dbReference>
<reference evidence="1 2" key="1">
    <citation type="submission" date="2022-09" db="EMBL/GenBank/DDBJ databases">
        <title>Complete genome sequence of Janibacter terrae strain COS04-44, PCL-degrading bacteria isolated from oil spilled coast.</title>
        <authorList>
            <person name="Park H."/>
            <person name="Kim J.Y."/>
            <person name="An S.H."/>
            <person name="Lee C.M."/>
            <person name="Weon H.-Y."/>
        </authorList>
    </citation>
    <scope>NUCLEOTIDE SEQUENCE [LARGE SCALE GENOMIC DNA]</scope>
    <source>
        <strain evidence="1 2">COS04-44</strain>
    </source>
</reference>
<dbReference type="InterPro" id="IPR023393">
    <property type="entry name" value="START-like_dom_sf"/>
</dbReference>
<dbReference type="EMBL" id="CP104874">
    <property type="protein sequence ID" value="WWF06342.1"/>
    <property type="molecule type" value="Genomic_DNA"/>
</dbReference>
<proteinExistence type="predicted"/>
<dbReference type="Proteomes" id="UP001381003">
    <property type="component" value="Chromosome"/>
</dbReference>
<evidence type="ECO:0000313" key="2">
    <source>
        <dbReference type="Proteomes" id="UP001381003"/>
    </source>
</evidence>
<sequence>MGADDATDHDLSGSEPVRWTTSASPERVWAVIEDAWTYGAWVVGASRVRSVDDSWPAAGAQLHHSIGVWPVVRDDTTSVLEHDPECLRMVLEARVRPFGTQVVELEVGPGPRGTVVTMREDASGGLAALVPRPVRQAGLRVRNREALHRLCLLAERETRVEGA</sequence>